<comment type="caution">
    <text evidence="2">The sequence shown here is derived from an EMBL/GenBank/DDBJ whole genome shotgun (WGS) entry which is preliminary data.</text>
</comment>
<dbReference type="PANTHER" id="PTHR43174">
    <property type="entry name" value="UDP-N-ACETYLGLUCOSAMINE 2-EPIMERASE"/>
    <property type="match status" value="1"/>
</dbReference>
<feature type="non-terminal residue" evidence="2">
    <location>
        <position position="1"/>
    </location>
</feature>
<sequence length="77" mass="8299">DSGGVQKEAYWFGVPCVTLRDETEWVDTVESGWNVLAGTEAAQIMKAVKQAQPGSKVHNAYGDGQAAERIVNLFSSV</sequence>
<dbReference type="InterPro" id="IPR003331">
    <property type="entry name" value="UDP_GlcNAc_Epimerase_2_dom"/>
</dbReference>
<evidence type="ECO:0000313" key="2">
    <source>
        <dbReference type="EMBL" id="GAH92279.1"/>
    </source>
</evidence>
<dbReference type="SUPFAM" id="SSF53756">
    <property type="entry name" value="UDP-Glycosyltransferase/glycogen phosphorylase"/>
    <property type="match status" value="1"/>
</dbReference>
<organism evidence="2">
    <name type="scientific">marine sediment metagenome</name>
    <dbReference type="NCBI Taxonomy" id="412755"/>
    <lineage>
        <taxon>unclassified sequences</taxon>
        <taxon>metagenomes</taxon>
        <taxon>ecological metagenomes</taxon>
    </lineage>
</organism>
<reference evidence="2" key="1">
    <citation type="journal article" date="2014" name="Front. Microbiol.">
        <title>High frequency of phylogenetically diverse reductive dehalogenase-homologous genes in deep subseafloor sedimentary metagenomes.</title>
        <authorList>
            <person name="Kawai M."/>
            <person name="Futagami T."/>
            <person name="Toyoda A."/>
            <person name="Takaki Y."/>
            <person name="Nishi S."/>
            <person name="Hori S."/>
            <person name="Arai W."/>
            <person name="Tsubouchi T."/>
            <person name="Morono Y."/>
            <person name="Uchiyama I."/>
            <person name="Ito T."/>
            <person name="Fujiyama A."/>
            <person name="Inagaki F."/>
            <person name="Takami H."/>
        </authorList>
    </citation>
    <scope>NUCLEOTIDE SEQUENCE</scope>
    <source>
        <strain evidence="2">Expedition CK06-06</strain>
    </source>
</reference>
<feature type="domain" description="UDP-N-acetylglucosamine 2-epimerase" evidence="1">
    <location>
        <begin position="1"/>
        <end position="73"/>
    </location>
</feature>
<dbReference type="Pfam" id="PF02350">
    <property type="entry name" value="Epimerase_2"/>
    <property type="match status" value="1"/>
</dbReference>
<dbReference type="Gene3D" id="3.40.50.2000">
    <property type="entry name" value="Glycogen Phosphorylase B"/>
    <property type="match status" value="2"/>
</dbReference>
<protein>
    <recommendedName>
        <fullName evidence="1">UDP-N-acetylglucosamine 2-epimerase domain-containing protein</fullName>
    </recommendedName>
</protein>
<dbReference type="AlphaFoldDB" id="X1KQ39"/>
<dbReference type="InterPro" id="IPR029767">
    <property type="entry name" value="WecB-like"/>
</dbReference>
<evidence type="ECO:0000259" key="1">
    <source>
        <dbReference type="Pfam" id="PF02350"/>
    </source>
</evidence>
<proteinExistence type="predicted"/>
<dbReference type="PANTHER" id="PTHR43174:SF1">
    <property type="entry name" value="UDP-N-ACETYLGLUCOSAMINE 2-EPIMERASE"/>
    <property type="match status" value="1"/>
</dbReference>
<name>X1KQ39_9ZZZZ</name>
<accession>X1KQ39</accession>
<dbReference type="EMBL" id="BARU01045333">
    <property type="protein sequence ID" value="GAH92279.1"/>
    <property type="molecule type" value="Genomic_DNA"/>
</dbReference>
<gene>
    <name evidence="2" type="ORF">S03H2_68825</name>
</gene>